<evidence type="ECO:0000256" key="3">
    <source>
        <dbReference type="ARBA" id="ARBA00022475"/>
    </source>
</evidence>
<comment type="similarity">
    <text evidence="8 9">Belongs to the TRAP transporter small permease family.</text>
</comment>
<name>A0A516H0L4_9PROT</name>
<evidence type="ECO:0000256" key="2">
    <source>
        <dbReference type="ARBA" id="ARBA00022448"/>
    </source>
</evidence>
<feature type="domain" description="Tripartite ATP-independent periplasmic transporters DctQ component" evidence="10">
    <location>
        <begin position="59"/>
        <end position="191"/>
    </location>
</feature>
<feature type="transmembrane region" description="Helical" evidence="9">
    <location>
        <begin position="47"/>
        <end position="73"/>
    </location>
</feature>
<dbReference type="GO" id="GO:0005886">
    <property type="term" value="C:plasma membrane"/>
    <property type="evidence" value="ECO:0007669"/>
    <property type="project" value="UniProtKB-SubCell"/>
</dbReference>
<dbReference type="EMBL" id="CP041636">
    <property type="protein sequence ID" value="QDO97120.1"/>
    <property type="molecule type" value="Genomic_DNA"/>
</dbReference>
<evidence type="ECO:0000256" key="1">
    <source>
        <dbReference type="ARBA" id="ARBA00004429"/>
    </source>
</evidence>
<evidence type="ECO:0000313" key="12">
    <source>
        <dbReference type="Proteomes" id="UP000317496"/>
    </source>
</evidence>
<reference evidence="11 12" key="1">
    <citation type="submission" date="2019-07" db="EMBL/GenBank/DDBJ databases">
        <title>Genome sequencing for Ferrovibrio sp. K5.</title>
        <authorList>
            <person name="Park S.-J."/>
        </authorList>
    </citation>
    <scope>NUCLEOTIDE SEQUENCE [LARGE SCALE GENOMIC DNA]</scope>
    <source>
        <strain evidence="11 12">K5</strain>
    </source>
</reference>
<evidence type="ECO:0000256" key="9">
    <source>
        <dbReference type="RuleBase" id="RU369079"/>
    </source>
</evidence>
<dbReference type="GO" id="GO:0015740">
    <property type="term" value="P:C4-dicarboxylate transport"/>
    <property type="evidence" value="ECO:0007669"/>
    <property type="project" value="TreeGrafter"/>
</dbReference>
<evidence type="ECO:0000313" key="11">
    <source>
        <dbReference type="EMBL" id="QDO97120.1"/>
    </source>
</evidence>
<evidence type="ECO:0000256" key="6">
    <source>
        <dbReference type="ARBA" id="ARBA00022989"/>
    </source>
</evidence>
<dbReference type="PANTHER" id="PTHR35011:SF10">
    <property type="entry name" value="TRAP TRANSPORTER SMALL PERMEASE PROTEIN"/>
    <property type="match status" value="1"/>
</dbReference>
<dbReference type="Proteomes" id="UP000317496">
    <property type="component" value="Chromosome"/>
</dbReference>
<dbReference type="InterPro" id="IPR055348">
    <property type="entry name" value="DctQ"/>
</dbReference>
<protein>
    <recommendedName>
        <fullName evidence="9">TRAP transporter small permease protein</fullName>
    </recommendedName>
</protein>
<evidence type="ECO:0000259" key="10">
    <source>
        <dbReference type="Pfam" id="PF04290"/>
    </source>
</evidence>
<keyword evidence="3" id="KW-1003">Cell membrane</keyword>
<keyword evidence="4 9" id="KW-0997">Cell inner membrane</keyword>
<dbReference type="GO" id="GO:0022857">
    <property type="term" value="F:transmembrane transporter activity"/>
    <property type="evidence" value="ECO:0007669"/>
    <property type="project" value="UniProtKB-UniRule"/>
</dbReference>
<keyword evidence="6 9" id="KW-1133">Transmembrane helix</keyword>
<sequence>MRRKVRAHSRKNASHNGAAGEFNTGAIGEAEGCMQMLDRLTAGVEKAFLYLTGLGLMAIMLVIVVDVVMRYLFSAPLSWSYDLIGMYLVTLVFFLALADTFRRGGHIKVDLFESLRGNRLFAVAEILCYCTALVFFALILKQMIESGVDGMLAGDVVDGAIPWPTWPPYLMAALGVALLMIRVTLNTIRRIAALAAGRVYEQEGGNHLHVEHVE</sequence>
<keyword evidence="12" id="KW-1185">Reference proteome</keyword>
<comment type="subcellular location">
    <subcellularLocation>
        <location evidence="1 9">Cell inner membrane</location>
        <topology evidence="1 9">Multi-pass membrane protein</topology>
    </subcellularLocation>
</comment>
<accession>A0A516H0L4</accession>
<evidence type="ECO:0000256" key="8">
    <source>
        <dbReference type="ARBA" id="ARBA00038436"/>
    </source>
</evidence>
<dbReference type="PANTHER" id="PTHR35011">
    <property type="entry name" value="2,3-DIKETO-L-GULONATE TRAP TRANSPORTER SMALL PERMEASE PROTEIN YIAM"/>
    <property type="match status" value="1"/>
</dbReference>
<comment type="function">
    <text evidence="9">Part of the tripartite ATP-independent periplasmic (TRAP) transport system.</text>
</comment>
<keyword evidence="7 9" id="KW-0472">Membrane</keyword>
<dbReference type="InterPro" id="IPR007387">
    <property type="entry name" value="TRAP_DctQ"/>
</dbReference>
<proteinExistence type="inferred from homology"/>
<gene>
    <name evidence="11" type="ORF">FNB15_07455</name>
</gene>
<organism evidence="11 12">
    <name type="scientific">Ferrovibrio terrae</name>
    <dbReference type="NCBI Taxonomy" id="2594003"/>
    <lineage>
        <taxon>Bacteria</taxon>
        <taxon>Pseudomonadati</taxon>
        <taxon>Pseudomonadota</taxon>
        <taxon>Alphaproteobacteria</taxon>
        <taxon>Rhodospirillales</taxon>
        <taxon>Rhodospirillaceae</taxon>
        <taxon>Ferrovibrio</taxon>
    </lineage>
</organism>
<dbReference type="OrthoDB" id="4250245at2"/>
<feature type="transmembrane region" description="Helical" evidence="9">
    <location>
        <begin position="160"/>
        <end position="181"/>
    </location>
</feature>
<evidence type="ECO:0000256" key="5">
    <source>
        <dbReference type="ARBA" id="ARBA00022692"/>
    </source>
</evidence>
<evidence type="ECO:0000256" key="4">
    <source>
        <dbReference type="ARBA" id="ARBA00022519"/>
    </source>
</evidence>
<comment type="subunit">
    <text evidence="9">The complex comprises the extracytoplasmic solute receptor protein and the two transmembrane proteins.</text>
</comment>
<keyword evidence="5 9" id="KW-0812">Transmembrane</keyword>
<feature type="transmembrane region" description="Helical" evidence="9">
    <location>
        <begin position="79"/>
        <end position="98"/>
    </location>
</feature>
<evidence type="ECO:0000256" key="7">
    <source>
        <dbReference type="ARBA" id="ARBA00023136"/>
    </source>
</evidence>
<dbReference type="Pfam" id="PF04290">
    <property type="entry name" value="DctQ"/>
    <property type="match status" value="1"/>
</dbReference>
<feature type="transmembrane region" description="Helical" evidence="9">
    <location>
        <begin position="119"/>
        <end position="140"/>
    </location>
</feature>
<dbReference type="KEGG" id="fer:FNB15_07455"/>
<keyword evidence="2 9" id="KW-0813">Transport</keyword>
<dbReference type="AlphaFoldDB" id="A0A516H0L4"/>